<dbReference type="InterPro" id="IPR049587">
    <property type="entry name" value="TNK-like_SAM"/>
</dbReference>
<dbReference type="InterPro" id="IPR000719">
    <property type="entry name" value="Prot_kinase_dom"/>
</dbReference>
<feature type="domain" description="Protein kinase" evidence="15">
    <location>
        <begin position="116"/>
        <end position="382"/>
    </location>
</feature>
<dbReference type="Pfam" id="PF09027">
    <property type="entry name" value="GTPase_binding"/>
    <property type="match status" value="1"/>
</dbReference>
<dbReference type="PROSITE" id="PS50002">
    <property type="entry name" value="SH3"/>
    <property type="match status" value="1"/>
</dbReference>
<dbReference type="InterPro" id="IPR001245">
    <property type="entry name" value="Ser-Thr/Tyr_kinase_cat_dom"/>
</dbReference>
<dbReference type="PROSITE" id="PS50011">
    <property type="entry name" value="PROTEIN_KINASE_DOM"/>
    <property type="match status" value="1"/>
</dbReference>
<dbReference type="PANTHER" id="PTHR24418">
    <property type="entry name" value="TYROSINE-PROTEIN KINASE"/>
    <property type="match status" value="1"/>
</dbReference>
<dbReference type="PRINTS" id="PR00109">
    <property type="entry name" value="TYRKINASE"/>
</dbReference>
<gene>
    <name evidence="16" type="ORF">RUM44_002737</name>
</gene>
<dbReference type="InterPro" id="IPR008266">
    <property type="entry name" value="Tyr_kinase_AS"/>
</dbReference>
<dbReference type="InterPro" id="IPR037085">
    <property type="entry name" value="Cdc42-bd-like_dom_sf"/>
</dbReference>
<keyword evidence="4" id="KW-0963">Cytoplasm</keyword>
<dbReference type="Gene3D" id="3.30.200.20">
    <property type="entry name" value="Phosphorylase Kinase, domain 1"/>
    <property type="match status" value="1"/>
</dbReference>
<keyword evidence="8 12" id="KW-0067">ATP-binding</keyword>
<evidence type="ECO:0000256" key="3">
    <source>
        <dbReference type="ARBA" id="ARBA00022443"/>
    </source>
</evidence>
<evidence type="ECO:0000256" key="13">
    <source>
        <dbReference type="SAM" id="MobiDB-lite"/>
    </source>
</evidence>
<dbReference type="Proteomes" id="UP001359485">
    <property type="component" value="Unassembled WGS sequence"/>
</dbReference>
<reference evidence="16 17" key="1">
    <citation type="submission" date="2023-09" db="EMBL/GenBank/DDBJ databases">
        <title>Genomes of two closely related lineages of the louse Polyplax serrata with different host specificities.</title>
        <authorList>
            <person name="Martinu J."/>
            <person name="Tarabai H."/>
            <person name="Stefka J."/>
            <person name="Hypsa V."/>
        </authorList>
    </citation>
    <scope>NUCLEOTIDE SEQUENCE [LARGE SCALE GENOMIC DNA]</scope>
    <source>
        <strain evidence="16">98ZLc_SE</strain>
    </source>
</reference>
<evidence type="ECO:0000256" key="7">
    <source>
        <dbReference type="ARBA" id="ARBA00022777"/>
    </source>
</evidence>
<dbReference type="Gene3D" id="4.10.680.10">
    <property type="entry name" value="Cdc42-like binding domain"/>
    <property type="match status" value="1"/>
</dbReference>
<evidence type="ECO:0000256" key="8">
    <source>
        <dbReference type="ARBA" id="ARBA00022840"/>
    </source>
</evidence>
<feature type="region of interest" description="Disordered" evidence="13">
    <location>
        <begin position="492"/>
        <end position="514"/>
    </location>
</feature>
<dbReference type="Pfam" id="PF22931">
    <property type="entry name" value="SAM_TNK"/>
    <property type="match status" value="1"/>
</dbReference>
<dbReference type="CDD" id="cd05040">
    <property type="entry name" value="PTKc_Ack_like"/>
    <property type="match status" value="1"/>
</dbReference>
<accession>A0ABR1AG41</accession>
<evidence type="ECO:0000256" key="9">
    <source>
        <dbReference type="ARBA" id="ARBA00023137"/>
    </source>
</evidence>
<evidence type="ECO:0000256" key="2">
    <source>
        <dbReference type="ARBA" id="ARBA00011903"/>
    </source>
</evidence>
<name>A0ABR1AG41_POLSC</name>
<evidence type="ECO:0000256" key="10">
    <source>
        <dbReference type="ARBA" id="ARBA00047899"/>
    </source>
</evidence>
<feature type="region of interest" description="Disordered" evidence="13">
    <location>
        <begin position="662"/>
        <end position="728"/>
    </location>
</feature>
<evidence type="ECO:0000313" key="17">
    <source>
        <dbReference type="Proteomes" id="UP001359485"/>
    </source>
</evidence>
<comment type="catalytic activity">
    <reaction evidence="10">
        <text>L-threonyl-[protein] + ATP = O-phospho-L-threonyl-[protein] + ADP + H(+)</text>
        <dbReference type="Rhea" id="RHEA:46608"/>
        <dbReference type="Rhea" id="RHEA-COMP:11060"/>
        <dbReference type="Rhea" id="RHEA-COMP:11605"/>
        <dbReference type="ChEBI" id="CHEBI:15378"/>
        <dbReference type="ChEBI" id="CHEBI:30013"/>
        <dbReference type="ChEBI" id="CHEBI:30616"/>
        <dbReference type="ChEBI" id="CHEBI:61977"/>
        <dbReference type="ChEBI" id="CHEBI:456216"/>
        <dbReference type="EC" id="2.7.11.1"/>
    </reaction>
</comment>
<dbReference type="EC" id="2.7.10.2" evidence="2"/>
<feature type="compositionally biased region" description="Polar residues" evidence="13">
    <location>
        <begin position="665"/>
        <end position="680"/>
    </location>
</feature>
<dbReference type="InterPro" id="IPR036028">
    <property type="entry name" value="SH3-like_dom_sf"/>
</dbReference>
<comment type="subcellular location">
    <subcellularLocation>
        <location evidence="1">Cytoplasm</location>
    </subcellularLocation>
</comment>
<organism evidence="16 17">
    <name type="scientific">Polyplax serrata</name>
    <name type="common">Common mouse louse</name>
    <dbReference type="NCBI Taxonomy" id="468196"/>
    <lineage>
        <taxon>Eukaryota</taxon>
        <taxon>Metazoa</taxon>
        <taxon>Ecdysozoa</taxon>
        <taxon>Arthropoda</taxon>
        <taxon>Hexapoda</taxon>
        <taxon>Insecta</taxon>
        <taxon>Pterygota</taxon>
        <taxon>Neoptera</taxon>
        <taxon>Paraneoptera</taxon>
        <taxon>Psocodea</taxon>
        <taxon>Troctomorpha</taxon>
        <taxon>Phthiraptera</taxon>
        <taxon>Anoplura</taxon>
        <taxon>Polyplacidae</taxon>
        <taxon>Polyplax</taxon>
    </lineage>
</organism>
<dbReference type="InterPro" id="IPR013761">
    <property type="entry name" value="SAM/pointed_sf"/>
</dbReference>
<evidence type="ECO:0000256" key="5">
    <source>
        <dbReference type="ARBA" id="ARBA00022679"/>
    </source>
</evidence>
<dbReference type="InterPro" id="IPR050198">
    <property type="entry name" value="Non-receptor_tyrosine_kinases"/>
</dbReference>
<keyword evidence="6 12" id="KW-0547">Nucleotide-binding</keyword>
<feature type="region of interest" description="Disordered" evidence="13">
    <location>
        <begin position="832"/>
        <end position="854"/>
    </location>
</feature>
<dbReference type="PROSITE" id="PS00109">
    <property type="entry name" value="PROTEIN_KINASE_TYR"/>
    <property type="match status" value="1"/>
</dbReference>
<keyword evidence="7" id="KW-0418">Kinase</keyword>
<feature type="compositionally biased region" description="Polar residues" evidence="13">
    <location>
        <begin position="841"/>
        <end position="854"/>
    </location>
</feature>
<evidence type="ECO:0000259" key="14">
    <source>
        <dbReference type="PROSITE" id="PS50002"/>
    </source>
</evidence>
<dbReference type="PROSITE" id="PS00107">
    <property type="entry name" value="PROTEIN_KINASE_ATP"/>
    <property type="match status" value="1"/>
</dbReference>
<sequence length="1010" mass="113944">MTLSDSGLKWLYELLQDVQLEQFFSRFRDDLQITRLSHFDYVQPEDLEKIGIGKPGVRRLMEAVKKRKTQQWRKTLINKINPFPEAKKGSEKKSKRNATEEMVQQSMSCLIQEKDLTLSGKLGDGSFGVVRKGEWVTPTGNVLNVAVKILKQDALTQPGIFEDFFKEVQAMHFLNHTNLIRLYGVVLSQPLMMVTELAALGSLLDYLRQNSSQISILKIYDYALQVATGMQYLESKRFIHRDLACRNVLLSSPDKAKIGDFGLMRALPQEDDCYVMTERKKVPFPWCAPESLKARQFSHASDVWMYGVTLWEMLTFGEDPWMGLNGTEILRKVDKEGERLPQPEASPTAYYRLMVQCWSKIPSDRPTFTDIANFLKQRMPPLMKSLRPFSEPGKLKVEAGDCIVVIDGRADLYWWKGQNTRTFEVGLFPRCLVDPMRGIVSEDISKPLKNSFIHTGHGSPFGKSWGSPAMIDDFYLNNPMGPPDLMEITPESTRHQEKKSRVRRHNTAGSRHKSKETFSYSKLTNEMADRGSIASPSSSVVPNSNSCTFIEGPLIDLNTVPPMAPLDPIEIPSYSNMTSVLDQPIDVPQSVAFCPLVMSDPIQTRYYSDVSDQQSNTYLNVDRYGGHLASYYANEECEKVFGVHNQTDPNFVRELEKTLHERETTANTNEKPNMPKNNGRQLIPALRPPPPNLKKTVSPPVRQSCVPENEAGNSDSQLEEESSNSWSYPSQFTSKFQGTGPLSQFDPCQRDTSIPYERNKVLRTKVIDINTGSDLFQNETDELSSRIGQIWLTKTQIPSSTNDQFPDNVDMYSSTLRTQQPQTAVPMADVEGTRVRRKKSNTGSVGSSFQRSSLRSNVNNQCPTISQAFFKNINGAKEGSYQNGFERKNRVVANAEESHNFPNFPASRGLSQSITSIKQTHSPLVGLSGELREKKLDKLLSEMPDAGDEERLTALQYTGWDVPAAVKYIKLDRLLRLPQLAVASREECEAALTLHNWDLNLAASSVLDSN</sequence>
<dbReference type="Gene3D" id="1.10.150.50">
    <property type="entry name" value="Transcription Factor, Ets-1"/>
    <property type="match status" value="1"/>
</dbReference>
<feature type="compositionally biased region" description="Basic residues" evidence="13">
    <location>
        <begin position="496"/>
        <end position="514"/>
    </location>
</feature>
<dbReference type="EMBL" id="JAWJWF010000050">
    <property type="protein sequence ID" value="KAK6618286.1"/>
    <property type="molecule type" value="Genomic_DNA"/>
</dbReference>
<dbReference type="InterPro" id="IPR001452">
    <property type="entry name" value="SH3_domain"/>
</dbReference>
<evidence type="ECO:0000259" key="15">
    <source>
        <dbReference type="PROSITE" id="PS50011"/>
    </source>
</evidence>
<keyword evidence="9" id="KW-0829">Tyrosine-protein kinase</keyword>
<evidence type="ECO:0000256" key="11">
    <source>
        <dbReference type="PROSITE-ProRule" id="PRU00192"/>
    </source>
</evidence>
<evidence type="ECO:0000256" key="6">
    <source>
        <dbReference type="ARBA" id="ARBA00022741"/>
    </source>
</evidence>
<feature type="domain" description="SH3" evidence="14">
    <location>
        <begin position="378"/>
        <end position="438"/>
    </location>
</feature>
<evidence type="ECO:0000256" key="4">
    <source>
        <dbReference type="ARBA" id="ARBA00022490"/>
    </source>
</evidence>
<evidence type="ECO:0000313" key="16">
    <source>
        <dbReference type="EMBL" id="KAK6618286.1"/>
    </source>
</evidence>
<dbReference type="InterPro" id="IPR015116">
    <property type="entry name" value="Cdc42-bd-like"/>
</dbReference>
<evidence type="ECO:0000256" key="12">
    <source>
        <dbReference type="PROSITE-ProRule" id="PRU10141"/>
    </source>
</evidence>
<dbReference type="SUPFAM" id="SSF50044">
    <property type="entry name" value="SH3-domain"/>
    <property type="match status" value="1"/>
</dbReference>
<evidence type="ECO:0000256" key="1">
    <source>
        <dbReference type="ARBA" id="ARBA00004496"/>
    </source>
</evidence>
<dbReference type="SUPFAM" id="SSF56112">
    <property type="entry name" value="Protein kinase-like (PK-like)"/>
    <property type="match status" value="1"/>
</dbReference>
<dbReference type="InterPro" id="IPR011009">
    <property type="entry name" value="Kinase-like_dom_sf"/>
</dbReference>
<keyword evidence="5" id="KW-0808">Transferase</keyword>
<dbReference type="InterPro" id="IPR055175">
    <property type="entry name" value="ACK/TNK-like_SAM"/>
</dbReference>
<dbReference type="InterPro" id="IPR017441">
    <property type="entry name" value="Protein_kinase_ATP_BS"/>
</dbReference>
<keyword evidence="17" id="KW-1185">Reference proteome</keyword>
<dbReference type="Pfam" id="PF07714">
    <property type="entry name" value="PK_Tyr_Ser-Thr"/>
    <property type="match status" value="1"/>
</dbReference>
<dbReference type="CDD" id="cd09539">
    <property type="entry name" value="SAM_TNK-like"/>
    <property type="match status" value="1"/>
</dbReference>
<dbReference type="SMART" id="SM00219">
    <property type="entry name" value="TyrKc"/>
    <property type="match status" value="1"/>
</dbReference>
<dbReference type="Gene3D" id="1.10.510.10">
    <property type="entry name" value="Transferase(Phosphotransferase) domain 1"/>
    <property type="match status" value="1"/>
</dbReference>
<keyword evidence="3 11" id="KW-0728">SH3 domain</keyword>
<comment type="caution">
    <text evidence="16">The sequence shown here is derived from an EMBL/GenBank/DDBJ whole genome shotgun (WGS) entry which is preliminary data.</text>
</comment>
<feature type="binding site" evidence="12">
    <location>
        <position position="148"/>
    </location>
    <ligand>
        <name>ATP</name>
        <dbReference type="ChEBI" id="CHEBI:30616"/>
    </ligand>
</feature>
<proteinExistence type="predicted"/>
<protein>
    <recommendedName>
        <fullName evidence="2">non-specific protein-tyrosine kinase</fullName>
        <ecNumber evidence="2">2.7.10.2</ecNumber>
    </recommendedName>
</protein>
<dbReference type="InterPro" id="IPR020635">
    <property type="entry name" value="Tyr_kinase_cat_dom"/>
</dbReference>